<accession>A0A1Q8ZTY6</accession>
<comment type="caution">
    <text evidence="2">The sequence shown here is derived from an EMBL/GenBank/DDBJ whole genome shotgun (WGS) entry which is preliminary data.</text>
</comment>
<sequence length="319" mass="35672">MQPYYWESAHGNFGDDLNLWLWDFLLPGLRDVHPETLLVGVGTVLNRALLPEGQHKLVIGSGFGYGSLPDMSVQQEWDIRCVRGPLTAQKLGLEPDKGIIDPAVMLAEMPEFQNLPKLYKKSFVPHWESAIVGMWPSVAAQAGLTYIDPCGEAKAVIRQIAQSELIVAESMHGAILADAFRVPWVAVSTSASINSFKWNDWASTLGVRYQPLQVPISSRAEAKMKNSNFWGMRFEEYPPAPENPNDRVVDEAALQEARGPRQTPLRRLIKHSLALPSMLRLRQASQTAPQLSRDSVLSERKARFMDVIEGVRRDYGLAQ</sequence>
<evidence type="ECO:0000313" key="2">
    <source>
        <dbReference type="EMBL" id="OLP45398.1"/>
    </source>
</evidence>
<dbReference type="RefSeq" id="WP_075639307.1">
    <property type="nucleotide sequence ID" value="NZ_MKIM01000025.1"/>
</dbReference>
<dbReference type="OrthoDB" id="9803627at2"/>
<dbReference type="Proteomes" id="UP000186894">
    <property type="component" value="Unassembled WGS sequence"/>
</dbReference>
<protein>
    <submittedName>
        <fullName evidence="2">Succinoglycan biosynthesis protein exov</fullName>
    </submittedName>
</protein>
<proteinExistence type="predicted"/>
<keyword evidence="3" id="KW-1185">Reference proteome</keyword>
<evidence type="ECO:0000313" key="3">
    <source>
        <dbReference type="Proteomes" id="UP000186894"/>
    </source>
</evidence>
<organism evidence="2 3">
    <name type="scientific">Rhizobium oryziradicis</name>
    <dbReference type="NCBI Taxonomy" id="1867956"/>
    <lineage>
        <taxon>Bacteria</taxon>
        <taxon>Pseudomonadati</taxon>
        <taxon>Pseudomonadota</taxon>
        <taxon>Alphaproteobacteria</taxon>
        <taxon>Hyphomicrobiales</taxon>
        <taxon>Rhizobiaceae</taxon>
        <taxon>Rhizobium/Agrobacterium group</taxon>
        <taxon>Rhizobium</taxon>
    </lineage>
</organism>
<evidence type="ECO:0000259" key="1">
    <source>
        <dbReference type="Pfam" id="PF04230"/>
    </source>
</evidence>
<dbReference type="STRING" id="1867956.BJF95_19060"/>
<gene>
    <name evidence="2" type="ORF">BJF95_19060</name>
</gene>
<dbReference type="Pfam" id="PF04230">
    <property type="entry name" value="PS_pyruv_trans"/>
    <property type="match status" value="1"/>
</dbReference>
<dbReference type="InterPro" id="IPR007345">
    <property type="entry name" value="Polysacch_pyruvyl_Trfase"/>
</dbReference>
<feature type="domain" description="Polysaccharide pyruvyl transferase" evidence="1">
    <location>
        <begin position="49"/>
        <end position="189"/>
    </location>
</feature>
<dbReference type="EMBL" id="MKIM01000025">
    <property type="protein sequence ID" value="OLP45398.1"/>
    <property type="molecule type" value="Genomic_DNA"/>
</dbReference>
<name>A0A1Q8ZTY6_9HYPH</name>
<dbReference type="AlphaFoldDB" id="A0A1Q8ZTY6"/>
<reference evidence="2 3" key="1">
    <citation type="submission" date="2016-09" db="EMBL/GenBank/DDBJ databases">
        <title>Rhizobium oryziradicis sp. nov., isolated from the root of rice.</title>
        <authorList>
            <person name="Zhao J."/>
            <person name="Zhang X."/>
        </authorList>
    </citation>
    <scope>NUCLEOTIDE SEQUENCE [LARGE SCALE GENOMIC DNA]</scope>
    <source>
        <strain evidence="2 3">N19</strain>
    </source>
</reference>